<feature type="compositionally biased region" description="Low complexity" evidence="3">
    <location>
        <begin position="53"/>
        <end position="90"/>
    </location>
</feature>
<dbReference type="OrthoDB" id="340227at2759"/>
<feature type="compositionally biased region" description="Polar residues" evidence="3">
    <location>
        <begin position="137"/>
        <end position="171"/>
    </location>
</feature>
<accession>A0A8J5ZA50</accession>
<dbReference type="CDD" id="cd07323">
    <property type="entry name" value="LAM"/>
    <property type="match status" value="1"/>
</dbReference>
<feature type="compositionally biased region" description="Low complexity" evidence="3">
    <location>
        <begin position="27"/>
        <end position="42"/>
    </location>
</feature>
<feature type="compositionally biased region" description="Polar residues" evidence="3">
    <location>
        <begin position="489"/>
        <end position="501"/>
    </location>
</feature>
<dbReference type="Proteomes" id="UP000701853">
    <property type="component" value="Chromosome 1"/>
</dbReference>
<protein>
    <recommendedName>
        <fullName evidence="4">HTH La-type RNA-binding domain-containing protein</fullName>
    </recommendedName>
</protein>
<dbReference type="PANTHER" id="PTHR22792">
    <property type="entry name" value="LUPUS LA PROTEIN-RELATED"/>
    <property type="match status" value="1"/>
</dbReference>
<dbReference type="PROSITE" id="PS50961">
    <property type="entry name" value="HTH_LA"/>
    <property type="match status" value="1"/>
</dbReference>
<feature type="region of interest" description="Disordered" evidence="3">
    <location>
        <begin position="122"/>
        <end position="298"/>
    </location>
</feature>
<sequence>MTADPFHHQNLSRWAQVVQGESKASHHSPSSQPSSISRPVASVPERNISSECSPSQAPCFSSSSSPPLDISLSAEGGSDSDNNNFAASSFKKPAWNKPSNGIIGVGPVMGAASWPALSESARGSQKSLADSSKDGLLSTSQGPIIPQSTQKQVTSNANPNSTPNCTMLNRQKSSKRGGNSSGSGLPEGASSHQHPPPFAVPEMPPSSFGNFVPAMPYPSTRDPQYRGNSWETRPIGGFASQSHKDHRHSSRRGGNYGPRGDGGYNNNFWGRHEQDRGNYGNARDGHMQPPRAPPRGFPRPSPPAVHSFVPPQPVRPFMNPIGYPEYMYFTMEPFRCMPSFTPAMPPMFMPVPEPPLSALLLHQIDYYFSDDNLVKDDFLKSNMDDQGWVAISLIAGFPRSLCALFPLTATRSKAIAKSTTMLKVKSLTSNIQLIVDSLRSSTVVEVQDDKVRRRNDWKKWVPYQVSMVPGSLSPGRSSSEMLASSFQQITVREESPNQSGAGNVKPHAEDALGRHPSDGHSHLSNGNGSDCMCLNQN</sequence>
<feature type="region of interest" description="Disordered" evidence="3">
    <location>
        <begin position="1"/>
        <end position="98"/>
    </location>
</feature>
<feature type="domain" description="HTH La-type RNA-binding" evidence="4">
    <location>
        <begin position="350"/>
        <end position="463"/>
    </location>
</feature>
<evidence type="ECO:0000313" key="5">
    <source>
        <dbReference type="EMBL" id="KAG8503036.1"/>
    </source>
</evidence>
<dbReference type="Pfam" id="PF05383">
    <property type="entry name" value="La"/>
    <property type="match status" value="1"/>
</dbReference>
<evidence type="ECO:0000259" key="4">
    <source>
        <dbReference type="PROSITE" id="PS50961"/>
    </source>
</evidence>
<name>A0A8J5ZA50_9ROSI</name>
<dbReference type="AlphaFoldDB" id="A0A8J5ZA50"/>
<dbReference type="PANTHER" id="PTHR22792:SF155">
    <property type="entry name" value="LA-RELATED PROTEIN 1C-LIKE"/>
    <property type="match status" value="1"/>
</dbReference>
<dbReference type="EMBL" id="JAHUZN010000001">
    <property type="protein sequence ID" value="KAG8503036.1"/>
    <property type="molecule type" value="Genomic_DNA"/>
</dbReference>
<reference evidence="5 6" key="1">
    <citation type="journal article" date="2021" name="bioRxiv">
        <title>The Gossypium anomalum genome as a resource for cotton improvement and evolutionary analysis of hybrid incompatibility.</title>
        <authorList>
            <person name="Grover C.E."/>
            <person name="Yuan D."/>
            <person name="Arick M.A."/>
            <person name="Miller E.R."/>
            <person name="Hu G."/>
            <person name="Peterson D.G."/>
            <person name="Wendel J.F."/>
            <person name="Udall J.A."/>
        </authorList>
    </citation>
    <scope>NUCLEOTIDE SEQUENCE [LARGE SCALE GENOMIC DNA]</scope>
    <source>
        <strain evidence="5">JFW-Udall</strain>
        <tissue evidence="5">Leaf</tissue>
    </source>
</reference>
<dbReference type="InterPro" id="IPR006630">
    <property type="entry name" value="La_HTH"/>
</dbReference>
<comment type="caution">
    <text evidence="5">The sequence shown here is derived from an EMBL/GenBank/DDBJ whole genome shotgun (WGS) entry which is preliminary data.</text>
</comment>
<dbReference type="GO" id="GO:0003723">
    <property type="term" value="F:RNA binding"/>
    <property type="evidence" value="ECO:0007669"/>
    <property type="project" value="UniProtKB-UniRule"/>
</dbReference>
<evidence type="ECO:0000256" key="2">
    <source>
        <dbReference type="PROSITE-ProRule" id="PRU00332"/>
    </source>
</evidence>
<dbReference type="InterPro" id="IPR045180">
    <property type="entry name" value="La_dom_prot"/>
</dbReference>
<feature type="region of interest" description="Disordered" evidence="3">
    <location>
        <begin position="489"/>
        <end position="537"/>
    </location>
</feature>
<feature type="compositionally biased region" description="Pro residues" evidence="3">
    <location>
        <begin position="194"/>
        <end position="204"/>
    </location>
</feature>
<proteinExistence type="predicted"/>
<keyword evidence="6" id="KW-1185">Reference proteome</keyword>
<feature type="compositionally biased region" description="Polar residues" evidence="3">
    <location>
        <begin position="522"/>
        <end position="537"/>
    </location>
</feature>
<evidence type="ECO:0000313" key="6">
    <source>
        <dbReference type="Proteomes" id="UP000701853"/>
    </source>
</evidence>
<dbReference type="Gene3D" id="1.10.10.10">
    <property type="entry name" value="Winged helix-like DNA-binding domain superfamily/Winged helix DNA-binding domain"/>
    <property type="match status" value="1"/>
</dbReference>
<organism evidence="5 6">
    <name type="scientific">Gossypium anomalum</name>
    <dbReference type="NCBI Taxonomy" id="47600"/>
    <lineage>
        <taxon>Eukaryota</taxon>
        <taxon>Viridiplantae</taxon>
        <taxon>Streptophyta</taxon>
        <taxon>Embryophyta</taxon>
        <taxon>Tracheophyta</taxon>
        <taxon>Spermatophyta</taxon>
        <taxon>Magnoliopsida</taxon>
        <taxon>eudicotyledons</taxon>
        <taxon>Gunneridae</taxon>
        <taxon>Pentapetalae</taxon>
        <taxon>rosids</taxon>
        <taxon>malvids</taxon>
        <taxon>Malvales</taxon>
        <taxon>Malvaceae</taxon>
        <taxon>Malvoideae</taxon>
        <taxon>Gossypium</taxon>
    </lineage>
</organism>
<dbReference type="InterPro" id="IPR036388">
    <property type="entry name" value="WH-like_DNA-bd_sf"/>
</dbReference>
<dbReference type="SMART" id="SM00715">
    <property type="entry name" value="LA"/>
    <property type="match status" value="1"/>
</dbReference>
<feature type="compositionally biased region" description="Gly residues" evidence="3">
    <location>
        <begin position="254"/>
        <end position="263"/>
    </location>
</feature>
<feature type="compositionally biased region" description="Basic and acidic residues" evidence="3">
    <location>
        <begin position="506"/>
        <end position="521"/>
    </location>
</feature>
<gene>
    <name evidence="5" type="ORF">CXB51_000837</name>
</gene>
<evidence type="ECO:0000256" key="3">
    <source>
        <dbReference type="SAM" id="MobiDB-lite"/>
    </source>
</evidence>
<dbReference type="SUPFAM" id="SSF46785">
    <property type="entry name" value="Winged helix' DNA-binding domain"/>
    <property type="match status" value="1"/>
</dbReference>
<evidence type="ECO:0000256" key="1">
    <source>
        <dbReference type="ARBA" id="ARBA00022884"/>
    </source>
</evidence>
<keyword evidence="1 2" id="KW-0694">RNA-binding</keyword>
<dbReference type="InterPro" id="IPR036390">
    <property type="entry name" value="WH_DNA-bd_sf"/>
</dbReference>